<dbReference type="OrthoDB" id="7051771at2"/>
<dbReference type="PANTHER" id="PTHR33406:SF11">
    <property type="entry name" value="MEMBRANE PROTEIN SCO6666-RELATED"/>
    <property type="match status" value="1"/>
</dbReference>
<dbReference type="Pfam" id="PF03176">
    <property type="entry name" value="MMPL"/>
    <property type="match status" value="2"/>
</dbReference>
<evidence type="ECO:0000256" key="5">
    <source>
        <dbReference type="ARBA" id="ARBA00022989"/>
    </source>
</evidence>
<evidence type="ECO:0000256" key="1">
    <source>
        <dbReference type="ARBA" id="ARBA00004651"/>
    </source>
</evidence>
<dbReference type="eggNOG" id="COG2409">
    <property type="taxonomic scope" value="Bacteria"/>
</dbReference>
<evidence type="ECO:0000313" key="10">
    <source>
        <dbReference type="EMBL" id="EWT01294.1"/>
    </source>
</evidence>
<dbReference type="AlphaFoldDB" id="W9GBP9"/>
<dbReference type="InterPro" id="IPR000731">
    <property type="entry name" value="SSD"/>
</dbReference>
<dbReference type="InterPro" id="IPR004869">
    <property type="entry name" value="MMPL_dom"/>
</dbReference>
<dbReference type="PATRIC" id="fig|1386089.3.peg.2430"/>
<feature type="transmembrane region" description="Helical" evidence="8">
    <location>
        <begin position="639"/>
        <end position="662"/>
    </location>
</feature>
<evidence type="ECO:0000259" key="9">
    <source>
        <dbReference type="PROSITE" id="PS50156"/>
    </source>
</evidence>
<evidence type="ECO:0000256" key="4">
    <source>
        <dbReference type="ARBA" id="ARBA00022692"/>
    </source>
</evidence>
<dbReference type="PROSITE" id="PS50156">
    <property type="entry name" value="SSD"/>
    <property type="match status" value="1"/>
</dbReference>
<gene>
    <name evidence="10" type="ORF">N865_10775</name>
</gene>
<feature type="transmembrane region" description="Helical" evidence="8">
    <location>
        <begin position="614"/>
        <end position="633"/>
    </location>
</feature>
<dbReference type="InterPro" id="IPR050545">
    <property type="entry name" value="Mycobact_MmpL"/>
</dbReference>
<dbReference type="PANTHER" id="PTHR33406">
    <property type="entry name" value="MEMBRANE PROTEIN MJ1562-RELATED"/>
    <property type="match status" value="1"/>
</dbReference>
<accession>W9GBP9</accession>
<comment type="subcellular location">
    <subcellularLocation>
        <location evidence="1">Cell membrane</location>
        <topology evidence="1">Multi-pass membrane protein</topology>
    </subcellularLocation>
</comment>
<keyword evidence="11" id="KW-1185">Reference proteome</keyword>
<dbReference type="Proteomes" id="UP000019489">
    <property type="component" value="Unassembled WGS sequence"/>
</dbReference>
<dbReference type="STRING" id="1386089.N865_10775"/>
<feature type="region of interest" description="Disordered" evidence="7">
    <location>
        <begin position="749"/>
        <end position="770"/>
    </location>
</feature>
<feature type="domain" description="SSD" evidence="9">
    <location>
        <begin position="196"/>
        <end position="321"/>
    </location>
</feature>
<proteinExistence type="inferred from homology"/>
<keyword evidence="5 8" id="KW-1133">Transmembrane helix</keyword>
<feature type="transmembrane region" description="Helical" evidence="8">
    <location>
        <begin position="296"/>
        <end position="323"/>
    </location>
</feature>
<keyword evidence="4 8" id="KW-0812">Transmembrane</keyword>
<evidence type="ECO:0000256" key="2">
    <source>
        <dbReference type="ARBA" id="ARBA00010157"/>
    </source>
</evidence>
<feature type="transmembrane region" description="Helical" evidence="8">
    <location>
        <begin position="271"/>
        <end position="290"/>
    </location>
</feature>
<protein>
    <submittedName>
        <fullName evidence="10">Membrane protein</fullName>
    </submittedName>
</protein>
<feature type="transmembrane region" description="Helical" evidence="8">
    <location>
        <begin position="225"/>
        <end position="243"/>
    </location>
</feature>
<feature type="transmembrane region" description="Helical" evidence="8">
    <location>
        <begin position="502"/>
        <end position="521"/>
    </location>
</feature>
<feature type="transmembrane region" description="Helical" evidence="8">
    <location>
        <begin position="533"/>
        <end position="552"/>
    </location>
</feature>
<evidence type="ECO:0000256" key="3">
    <source>
        <dbReference type="ARBA" id="ARBA00022475"/>
    </source>
</evidence>
<reference evidence="10 11" key="1">
    <citation type="submission" date="2013-08" db="EMBL/GenBank/DDBJ databases">
        <title>Intrasporangium oryzae NRRL B-24470.</title>
        <authorList>
            <person name="Liu H."/>
            <person name="Wang G."/>
        </authorList>
    </citation>
    <scope>NUCLEOTIDE SEQUENCE [LARGE SCALE GENOMIC DNA]</scope>
    <source>
        <strain evidence="10 11">NRRL B-24470</strain>
    </source>
</reference>
<sequence length="770" mass="78426">MSRLLFRLGHGAAAHPWRTISAWLVLAAAVLGLAAAFGGTPHDDYDVPAARAQVGIEQLRDHQPGAGDASARVVVHNRSGAAPDALQLRGLTARLAAMDHVVTVSLPVPSADGDTALYTITYDVPVTDADLMGNLTPLETAVAPARAAGLQVELGGEVPESAAAPMEGRGEAIGLAAALVILVLAFGSVVAAGLPLLTAIVGLAVGSGGVTLLAATMDVSTAAPTVATMVGLGVGIDYALLLASRHIEHLRAGHSVTDAAGHATATAGRSVVFAASTVLVSLMGLPLAGLPVYSSFGFATAIAVLAVLAASLTLVPALCRLAGRRMLSRRVRRGRTSDRTPLTTRWASRVGRRPLPWAIGAAVLMLTLAVPALDMRTWPQDPSTQSSSLTTRRAFDLVSAEYGPGANGPLLVVADRTKVTDAAVAAVAADLAARADIVAVTPATTSHDGALALLQAQPAFAASDARTGALVESVRAGLPSGVELTGGTAVFADISDLLAGRLWLVIAFVVAVSVLLLAMVFRSVVIPVKAAVMNLLSIAAAYGVMTAVFQWGWGTGLLGLDHAVPVSSWVPILMFAILFGLSMDYEVFLLSRIREEWLATGDPRASVVHGLSSTGRVISSAAAIMVAVFLGFASEVDVVVKMLGVGMAVAVFLDATVVRMVLVPATMSLLGRLNWWLPAWLDRLLPTIDTEGHAVATPQPGYAAGPASTAALPSGRAASAARAAGHPVGRPAPHAATLATAVAAHGSPAAYGEGGGATTGSDEPAPVATR</sequence>
<organism evidence="10 11">
    <name type="scientific">Intrasporangium oryzae NRRL B-24470</name>
    <dbReference type="NCBI Taxonomy" id="1386089"/>
    <lineage>
        <taxon>Bacteria</taxon>
        <taxon>Bacillati</taxon>
        <taxon>Actinomycetota</taxon>
        <taxon>Actinomycetes</taxon>
        <taxon>Micrococcales</taxon>
        <taxon>Intrasporangiaceae</taxon>
        <taxon>Intrasporangium</taxon>
    </lineage>
</organism>
<dbReference type="GO" id="GO:0005886">
    <property type="term" value="C:plasma membrane"/>
    <property type="evidence" value="ECO:0007669"/>
    <property type="project" value="UniProtKB-SubCell"/>
</dbReference>
<keyword evidence="3" id="KW-1003">Cell membrane</keyword>
<dbReference type="EMBL" id="AWSA01000024">
    <property type="protein sequence ID" value="EWT01294.1"/>
    <property type="molecule type" value="Genomic_DNA"/>
</dbReference>
<feature type="transmembrane region" description="Helical" evidence="8">
    <location>
        <begin position="572"/>
        <end position="593"/>
    </location>
</feature>
<evidence type="ECO:0000313" key="11">
    <source>
        <dbReference type="Proteomes" id="UP000019489"/>
    </source>
</evidence>
<name>W9GBP9_9MICO</name>
<comment type="caution">
    <text evidence="10">The sequence shown here is derived from an EMBL/GenBank/DDBJ whole genome shotgun (WGS) entry which is preliminary data.</text>
</comment>
<keyword evidence="6 8" id="KW-0472">Membrane</keyword>
<comment type="similarity">
    <text evidence="2">Belongs to the resistance-nodulation-cell division (RND) (TC 2.A.6) family. MmpL subfamily.</text>
</comment>
<evidence type="ECO:0000256" key="8">
    <source>
        <dbReference type="SAM" id="Phobius"/>
    </source>
</evidence>
<feature type="transmembrane region" description="Helical" evidence="8">
    <location>
        <begin position="355"/>
        <end position="373"/>
    </location>
</feature>
<evidence type="ECO:0000256" key="7">
    <source>
        <dbReference type="SAM" id="MobiDB-lite"/>
    </source>
</evidence>
<dbReference type="Gene3D" id="1.20.1640.10">
    <property type="entry name" value="Multidrug efflux transporter AcrB transmembrane domain"/>
    <property type="match status" value="2"/>
</dbReference>
<feature type="transmembrane region" description="Helical" evidence="8">
    <location>
        <begin position="175"/>
        <end position="205"/>
    </location>
</feature>
<feature type="transmembrane region" description="Helical" evidence="8">
    <location>
        <begin position="20"/>
        <end position="38"/>
    </location>
</feature>
<evidence type="ECO:0000256" key="6">
    <source>
        <dbReference type="ARBA" id="ARBA00023136"/>
    </source>
</evidence>
<dbReference type="RefSeq" id="WP_084328181.1">
    <property type="nucleotide sequence ID" value="NZ_AWSA01000024.1"/>
</dbReference>
<dbReference type="SUPFAM" id="SSF82866">
    <property type="entry name" value="Multidrug efflux transporter AcrB transmembrane domain"/>
    <property type="match status" value="2"/>
</dbReference>